<evidence type="ECO:0000313" key="1">
    <source>
        <dbReference type="EMBL" id="KAJ1142732.1"/>
    </source>
</evidence>
<protein>
    <submittedName>
        <fullName evidence="1">Uncharacterized protein</fullName>
    </submittedName>
</protein>
<sequence>MLTWLLKCEQLILSVCGPAGDMILGQTRVNLLLQDHLKGVYTLPVCADSSLVDEYLARLQLSRLMETQAGGLEGDIRLEELQEALRAMPCGKSLEPYGLPGILGLSPPRPIGDALRGA</sequence>
<dbReference type="AlphaFoldDB" id="A0AAV7QTJ3"/>
<comment type="caution">
    <text evidence="1">The sequence shown here is derived from an EMBL/GenBank/DDBJ whole genome shotgun (WGS) entry which is preliminary data.</text>
</comment>
<organism evidence="1 2">
    <name type="scientific">Pleurodeles waltl</name>
    <name type="common">Iberian ribbed newt</name>
    <dbReference type="NCBI Taxonomy" id="8319"/>
    <lineage>
        <taxon>Eukaryota</taxon>
        <taxon>Metazoa</taxon>
        <taxon>Chordata</taxon>
        <taxon>Craniata</taxon>
        <taxon>Vertebrata</taxon>
        <taxon>Euteleostomi</taxon>
        <taxon>Amphibia</taxon>
        <taxon>Batrachia</taxon>
        <taxon>Caudata</taxon>
        <taxon>Salamandroidea</taxon>
        <taxon>Salamandridae</taxon>
        <taxon>Pleurodelinae</taxon>
        <taxon>Pleurodeles</taxon>
    </lineage>
</organism>
<reference evidence="1" key="1">
    <citation type="journal article" date="2022" name="bioRxiv">
        <title>Sequencing and chromosome-scale assembly of the giantPleurodeles waltlgenome.</title>
        <authorList>
            <person name="Brown T."/>
            <person name="Elewa A."/>
            <person name="Iarovenko S."/>
            <person name="Subramanian E."/>
            <person name="Araus A.J."/>
            <person name="Petzold A."/>
            <person name="Susuki M."/>
            <person name="Suzuki K.-i.T."/>
            <person name="Hayashi T."/>
            <person name="Toyoda A."/>
            <person name="Oliveira C."/>
            <person name="Osipova E."/>
            <person name="Leigh N.D."/>
            <person name="Simon A."/>
            <person name="Yun M.H."/>
        </authorList>
    </citation>
    <scope>NUCLEOTIDE SEQUENCE</scope>
    <source>
        <strain evidence="1">20211129_DDA</strain>
        <tissue evidence="1">Liver</tissue>
    </source>
</reference>
<proteinExistence type="predicted"/>
<accession>A0AAV7QTJ3</accession>
<gene>
    <name evidence="1" type="ORF">NDU88_009045</name>
</gene>
<evidence type="ECO:0000313" key="2">
    <source>
        <dbReference type="Proteomes" id="UP001066276"/>
    </source>
</evidence>
<keyword evidence="2" id="KW-1185">Reference proteome</keyword>
<dbReference type="Proteomes" id="UP001066276">
    <property type="component" value="Chromosome 6"/>
</dbReference>
<name>A0AAV7QTJ3_PLEWA</name>
<dbReference type="EMBL" id="JANPWB010000010">
    <property type="protein sequence ID" value="KAJ1142732.1"/>
    <property type="molecule type" value="Genomic_DNA"/>
</dbReference>